<keyword evidence="9" id="KW-1185">Reference proteome</keyword>
<dbReference type="InterPro" id="IPR005300">
    <property type="entry name" value="MltA_B"/>
</dbReference>
<dbReference type="InterPro" id="IPR036908">
    <property type="entry name" value="RlpA-like_sf"/>
</dbReference>
<evidence type="ECO:0000313" key="9">
    <source>
        <dbReference type="Proteomes" id="UP001617669"/>
    </source>
</evidence>
<evidence type="ECO:0000256" key="6">
    <source>
        <dbReference type="SAM" id="MobiDB-lite"/>
    </source>
</evidence>
<accession>A0ABW8GMM0</accession>
<evidence type="ECO:0000256" key="4">
    <source>
        <dbReference type="ARBA" id="ARBA00023316"/>
    </source>
</evidence>
<dbReference type="SUPFAM" id="SSF50685">
    <property type="entry name" value="Barwin-like endoglucanases"/>
    <property type="match status" value="1"/>
</dbReference>
<evidence type="ECO:0000256" key="5">
    <source>
        <dbReference type="ARBA" id="ARBA00030918"/>
    </source>
</evidence>
<dbReference type="Gene3D" id="2.40.240.50">
    <property type="entry name" value="Barwin-like endoglucanases"/>
    <property type="match status" value="1"/>
</dbReference>
<gene>
    <name evidence="8" type="ORF">ACIKP9_10525</name>
</gene>
<keyword evidence="4" id="KW-0961">Cell wall biogenesis/degradation</keyword>
<dbReference type="SMART" id="SM00925">
    <property type="entry name" value="MltA"/>
    <property type="match status" value="1"/>
</dbReference>
<dbReference type="RefSeq" id="WP_400882415.1">
    <property type="nucleotide sequence ID" value="NZ_JBIWXY010000002.1"/>
</dbReference>
<sequence>MNLFFYGLRKQAWLLALLLTACGGHQHVKVEQPCQCPELPAPSSPVPEQPKQLPATQGPTSKIPDYGLLKPAHWQDLAGFEQAQLSAAWPAWLLGCNTLKNRQPWQAACEVAARLPQRPAESQVQAYFQQYFNVYQATTQEGRDAGLVTGYYEPLLKGSRVKTAQYRYPLYARPDDLITVELASLFPELANKRVRGRVVGNKLVPYYTRAEIENGMAPVAGRELLWVNDPVELFFLQVQGSGLVQLDSGEAVHIGYADQNGMSYQSIGRTLVERGELTLDKASMQGIKQWGRQNPAKLQELLNTNPSYVFFRELPPNLPGPLGALGVPILAERVIAVDPKFIPLGAPVFLATTYPNSSTPLNRLVLAQDTGGAIKGGVRADFFWGAGDAAGQQAGAMKQEGRMWVLLPKGFVLPEAANKK</sequence>
<evidence type="ECO:0000256" key="2">
    <source>
        <dbReference type="ARBA" id="ARBA00012587"/>
    </source>
</evidence>
<evidence type="ECO:0000313" key="8">
    <source>
        <dbReference type="EMBL" id="MFJ5446661.1"/>
    </source>
</evidence>
<dbReference type="PANTHER" id="PTHR30124">
    <property type="entry name" value="MEMBRANE-BOUND LYTIC MUREIN TRANSGLYCOSYLASE A"/>
    <property type="match status" value="1"/>
</dbReference>
<comment type="catalytic activity">
    <reaction evidence="1">
        <text>Exolytic cleavage of the (1-&gt;4)-beta-glycosidic linkage between N-acetylmuramic acid (MurNAc) and N-acetylglucosamine (GlcNAc) residues in peptidoglycan, from either the reducing or the non-reducing ends of the peptidoglycan chains, with concomitant formation of a 1,6-anhydrobond in the MurNAc residue.</text>
        <dbReference type="EC" id="4.2.2.n1"/>
    </reaction>
</comment>
<dbReference type="EMBL" id="JBIWXY010000002">
    <property type="protein sequence ID" value="MFJ5446661.1"/>
    <property type="molecule type" value="Genomic_DNA"/>
</dbReference>
<organism evidence="8 9">
    <name type="scientific">Methylobacillus methanolivorans</name>
    <dbReference type="NCBI Taxonomy" id="1848927"/>
    <lineage>
        <taxon>Bacteria</taxon>
        <taxon>Pseudomonadati</taxon>
        <taxon>Pseudomonadota</taxon>
        <taxon>Betaproteobacteria</taxon>
        <taxon>Nitrosomonadales</taxon>
        <taxon>Methylophilaceae</taxon>
        <taxon>Methylobacillus</taxon>
    </lineage>
</organism>
<keyword evidence="3" id="KW-0456">Lyase</keyword>
<comment type="caution">
    <text evidence="8">The sequence shown here is derived from an EMBL/GenBank/DDBJ whole genome shotgun (WGS) entry which is preliminary data.</text>
</comment>
<evidence type="ECO:0000256" key="1">
    <source>
        <dbReference type="ARBA" id="ARBA00001420"/>
    </source>
</evidence>
<dbReference type="InterPro" id="IPR010611">
    <property type="entry name" value="3D_dom"/>
</dbReference>
<dbReference type="Proteomes" id="UP001617669">
    <property type="component" value="Unassembled WGS sequence"/>
</dbReference>
<proteinExistence type="predicted"/>
<dbReference type="PANTHER" id="PTHR30124:SF0">
    <property type="entry name" value="MEMBRANE-BOUND LYTIC MUREIN TRANSGLYCOSYLASE A"/>
    <property type="match status" value="1"/>
</dbReference>
<dbReference type="Gene3D" id="2.40.40.10">
    <property type="entry name" value="RlpA-like domain"/>
    <property type="match status" value="1"/>
</dbReference>
<name>A0ABW8GMM0_9PROT</name>
<dbReference type="CDD" id="cd14668">
    <property type="entry name" value="mlta_B"/>
    <property type="match status" value="1"/>
</dbReference>
<protein>
    <recommendedName>
        <fullName evidence="2">peptidoglycan lytic exotransglycosylase</fullName>
        <ecNumber evidence="2">4.2.2.n1</ecNumber>
    </recommendedName>
    <alternativeName>
        <fullName evidence="5">Murein hydrolase A</fullName>
    </alternativeName>
</protein>
<dbReference type="InterPro" id="IPR026044">
    <property type="entry name" value="MltA"/>
</dbReference>
<evidence type="ECO:0000256" key="3">
    <source>
        <dbReference type="ARBA" id="ARBA00023239"/>
    </source>
</evidence>
<dbReference type="CDD" id="cd14485">
    <property type="entry name" value="mltA_like_LT_A"/>
    <property type="match status" value="1"/>
</dbReference>
<dbReference type="Pfam" id="PF06725">
    <property type="entry name" value="3D"/>
    <property type="match status" value="1"/>
</dbReference>
<evidence type="ECO:0000259" key="7">
    <source>
        <dbReference type="SMART" id="SM00925"/>
    </source>
</evidence>
<dbReference type="EC" id="4.2.2.n1" evidence="2"/>
<reference evidence="8 9" key="1">
    <citation type="submission" date="2024-11" db="EMBL/GenBank/DDBJ databases">
        <authorList>
            <person name="Kaparullina E.N."/>
            <person name="Delegan Y.A."/>
            <person name="Doronina N.V."/>
        </authorList>
    </citation>
    <scope>NUCLEOTIDE SEQUENCE [LARGE SCALE GENOMIC DNA]</scope>
    <source>
        <strain evidence="8 9">7sh_L</strain>
    </source>
</reference>
<dbReference type="PIRSF" id="PIRSF019422">
    <property type="entry name" value="MltA"/>
    <property type="match status" value="1"/>
</dbReference>
<feature type="region of interest" description="Disordered" evidence="6">
    <location>
        <begin position="40"/>
        <end position="59"/>
    </location>
</feature>
<feature type="domain" description="Lytic transglycosylase MltA" evidence="7">
    <location>
        <begin position="155"/>
        <end position="312"/>
    </location>
</feature>
<dbReference type="Pfam" id="PF03562">
    <property type="entry name" value="MltA"/>
    <property type="match status" value="1"/>
</dbReference>